<dbReference type="Gene3D" id="3.40.50.10170">
    <property type="match status" value="1"/>
</dbReference>
<reference evidence="3 4" key="1">
    <citation type="submission" date="2009-02" db="EMBL/GenBank/DDBJ databases">
        <title>Sequencing of the draft genome and assembly of Dethiobacter alkaliphilus AHT 1.</title>
        <authorList>
            <consortium name="US DOE Joint Genome Institute (JGI-PGF)"/>
            <person name="Lucas S."/>
            <person name="Copeland A."/>
            <person name="Lapidus A."/>
            <person name="Glavina del Rio T."/>
            <person name="Dalin E."/>
            <person name="Tice H."/>
            <person name="Bruce D."/>
            <person name="Goodwin L."/>
            <person name="Pitluck S."/>
            <person name="Larimer F."/>
            <person name="Land M.L."/>
            <person name="Hauser L."/>
            <person name="Muyzer G."/>
        </authorList>
    </citation>
    <scope>NUCLEOTIDE SEQUENCE [LARGE SCALE GENOMIC DNA]</scope>
    <source>
        <strain evidence="3 4">AHT 1</strain>
    </source>
</reference>
<dbReference type="Proteomes" id="UP000006443">
    <property type="component" value="Unassembled WGS sequence"/>
</dbReference>
<organism evidence="3 4">
    <name type="scientific">Dethiobacter alkaliphilus AHT 1</name>
    <dbReference type="NCBI Taxonomy" id="555088"/>
    <lineage>
        <taxon>Bacteria</taxon>
        <taxon>Bacillati</taxon>
        <taxon>Bacillota</taxon>
        <taxon>Dethiobacteria</taxon>
        <taxon>Dethiobacterales</taxon>
        <taxon>Dethiobacteraceae</taxon>
        <taxon>Dethiobacter</taxon>
    </lineage>
</organism>
<dbReference type="AlphaFoldDB" id="C0GK42"/>
<dbReference type="RefSeq" id="WP_008518647.1">
    <property type="nucleotide sequence ID" value="NZ_ACJM01000020.1"/>
</dbReference>
<dbReference type="NCBIfam" id="TIGR00762">
    <property type="entry name" value="DegV"/>
    <property type="match status" value="1"/>
</dbReference>
<evidence type="ECO:0000313" key="3">
    <source>
        <dbReference type="EMBL" id="EEG76312.1"/>
    </source>
</evidence>
<sequence>MAVRILTDSACDLPKQVVAEYGIDVVPLMVYKDDKEYQDGVTLKPAEMFGHMRQGTIYKTAQVPPGSFLEKFGEYGKNDDSCIYLAFSSELSGTHDSALLARDQLQEAETSLKLDIIDTKCASMGFGLVVYLAARMAKEGKSHAEIVAAAQQNAQHMEHLFTVDDLEYLYRGGRVSRTAAFVGGILNIKPVLHVQDGRLIPLEKARGRKKAIKRMVEIMGERGRNFNEQVIGISHGDDLAAAEELKTLLEQQYGCREFMISDVGCAIGAHSGPGTLALFFLNNT</sequence>
<proteinExistence type="predicted"/>
<dbReference type="PROSITE" id="PS51482">
    <property type="entry name" value="DEGV"/>
    <property type="match status" value="1"/>
</dbReference>
<dbReference type="OrthoDB" id="9780660at2"/>
<dbReference type="PANTHER" id="PTHR33434">
    <property type="entry name" value="DEGV DOMAIN-CONTAINING PROTEIN DR_1986-RELATED"/>
    <property type="match status" value="1"/>
</dbReference>
<evidence type="ECO:0000256" key="1">
    <source>
        <dbReference type="ARBA" id="ARBA00003238"/>
    </source>
</evidence>
<dbReference type="Pfam" id="PF02645">
    <property type="entry name" value="DegV"/>
    <property type="match status" value="1"/>
</dbReference>
<name>C0GK42_DETAL</name>
<gene>
    <name evidence="3" type="ORF">DealDRAFT_2851</name>
</gene>
<evidence type="ECO:0000256" key="2">
    <source>
        <dbReference type="ARBA" id="ARBA00023121"/>
    </source>
</evidence>
<dbReference type="SUPFAM" id="SSF82549">
    <property type="entry name" value="DAK1/DegV-like"/>
    <property type="match status" value="1"/>
</dbReference>
<keyword evidence="4" id="KW-1185">Reference proteome</keyword>
<comment type="function">
    <text evidence="1">May bind long-chain fatty acids, such as palmitate, and may play a role in lipid transport or fatty acid metabolism.</text>
</comment>
<dbReference type="EMBL" id="ACJM01000020">
    <property type="protein sequence ID" value="EEG76312.1"/>
    <property type="molecule type" value="Genomic_DNA"/>
</dbReference>
<evidence type="ECO:0000313" key="4">
    <source>
        <dbReference type="Proteomes" id="UP000006443"/>
    </source>
</evidence>
<dbReference type="InterPro" id="IPR043168">
    <property type="entry name" value="DegV_C"/>
</dbReference>
<dbReference type="PANTHER" id="PTHR33434:SF3">
    <property type="entry name" value="DEGV DOMAIN-CONTAINING PROTEIN YITS"/>
    <property type="match status" value="1"/>
</dbReference>
<dbReference type="STRING" id="555088.DealDRAFT_2851"/>
<protein>
    <submittedName>
        <fullName evidence="3">DegV family protein</fullName>
    </submittedName>
</protein>
<accession>C0GK42</accession>
<dbReference type="eggNOG" id="COG1307">
    <property type="taxonomic scope" value="Bacteria"/>
</dbReference>
<dbReference type="GO" id="GO:0008289">
    <property type="term" value="F:lipid binding"/>
    <property type="evidence" value="ECO:0007669"/>
    <property type="project" value="UniProtKB-KW"/>
</dbReference>
<comment type="caution">
    <text evidence="3">The sequence shown here is derived from an EMBL/GenBank/DDBJ whole genome shotgun (WGS) entry which is preliminary data.</text>
</comment>
<dbReference type="InterPro" id="IPR003797">
    <property type="entry name" value="DegV"/>
</dbReference>
<keyword evidence="2" id="KW-0446">Lipid-binding</keyword>
<dbReference type="Gene3D" id="3.30.1180.10">
    <property type="match status" value="1"/>
</dbReference>
<dbReference type="InterPro" id="IPR050270">
    <property type="entry name" value="DegV_domain_contain"/>
</dbReference>